<protein>
    <recommendedName>
        <fullName evidence="2">Gamma-secretase-activating protein C-terminal domain-containing protein</fullName>
    </recommendedName>
</protein>
<gene>
    <name evidence="3" type="ORF">BaRGS_00012135</name>
</gene>
<feature type="compositionally biased region" description="Low complexity" evidence="1">
    <location>
        <begin position="450"/>
        <end position="484"/>
    </location>
</feature>
<name>A0ABD0LBW9_9CAEN</name>
<evidence type="ECO:0000313" key="4">
    <source>
        <dbReference type="Proteomes" id="UP001519460"/>
    </source>
</evidence>
<reference evidence="3 4" key="1">
    <citation type="journal article" date="2023" name="Sci. Data">
        <title>Genome assembly of the Korean intertidal mud-creeper Batillaria attramentaria.</title>
        <authorList>
            <person name="Patra A.K."/>
            <person name="Ho P.T."/>
            <person name="Jun S."/>
            <person name="Lee S.J."/>
            <person name="Kim Y."/>
            <person name="Won Y.J."/>
        </authorList>
    </citation>
    <scope>NUCLEOTIDE SEQUENCE [LARGE SCALE GENOMIC DNA]</scope>
    <source>
        <strain evidence="3">Wonlab-2016</strain>
    </source>
</reference>
<accession>A0ABD0LBW9</accession>
<keyword evidence="4" id="KW-1185">Reference proteome</keyword>
<dbReference type="InterPro" id="IPR026172">
    <property type="entry name" value="GSAP_fam"/>
</dbReference>
<evidence type="ECO:0000313" key="3">
    <source>
        <dbReference type="EMBL" id="KAK7496728.1"/>
    </source>
</evidence>
<dbReference type="InterPro" id="IPR028010">
    <property type="entry name" value="GSAP_C_dom"/>
</dbReference>
<evidence type="ECO:0000259" key="2">
    <source>
        <dbReference type="Pfam" id="PF14959"/>
    </source>
</evidence>
<organism evidence="3 4">
    <name type="scientific">Batillaria attramentaria</name>
    <dbReference type="NCBI Taxonomy" id="370345"/>
    <lineage>
        <taxon>Eukaryota</taxon>
        <taxon>Metazoa</taxon>
        <taxon>Spiralia</taxon>
        <taxon>Lophotrochozoa</taxon>
        <taxon>Mollusca</taxon>
        <taxon>Gastropoda</taxon>
        <taxon>Caenogastropoda</taxon>
        <taxon>Sorbeoconcha</taxon>
        <taxon>Cerithioidea</taxon>
        <taxon>Batillariidae</taxon>
        <taxon>Batillaria</taxon>
    </lineage>
</organism>
<feature type="compositionally biased region" description="Low complexity" evidence="1">
    <location>
        <begin position="414"/>
        <end position="435"/>
    </location>
</feature>
<feature type="compositionally biased region" description="Polar residues" evidence="1">
    <location>
        <begin position="384"/>
        <end position="398"/>
    </location>
</feature>
<feature type="domain" description="Gamma-secretase-activating protein C-terminal" evidence="2">
    <location>
        <begin position="837"/>
        <end position="944"/>
    </location>
</feature>
<feature type="region of interest" description="Disordered" evidence="1">
    <location>
        <begin position="384"/>
        <end position="490"/>
    </location>
</feature>
<dbReference type="Pfam" id="PF14959">
    <property type="entry name" value="GSAP-16"/>
    <property type="match status" value="1"/>
</dbReference>
<dbReference type="Proteomes" id="UP001519460">
    <property type="component" value="Unassembled WGS sequence"/>
</dbReference>
<dbReference type="PANTHER" id="PTHR13630:SF1">
    <property type="entry name" value="GAMMA-SECRETASE-ACTIVATING PROTEIN"/>
    <property type="match status" value="1"/>
</dbReference>
<proteinExistence type="predicted"/>
<dbReference type="EMBL" id="JACVVK020000065">
    <property type="protein sequence ID" value="KAK7496728.1"/>
    <property type="molecule type" value="Genomic_DNA"/>
</dbReference>
<dbReference type="AlphaFoldDB" id="A0ABD0LBW9"/>
<dbReference type="PANTHER" id="PTHR13630">
    <property type="entry name" value="GAMMA-SECRETASE-ACTIVATING PROTEIN"/>
    <property type="match status" value="1"/>
</dbReference>
<evidence type="ECO:0000256" key="1">
    <source>
        <dbReference type="SAM" id="MobiDB-lite"/>
    </source>
</evidence>
<sequence>MTQTRVTLQLSLFQNTYNLRYCCFRVSHRAPIAALSSQFLAVGGGWRCWQEEGRGRVYGMVTLRLGVAVHFGFTTVTKQDAGSEGKPREEYQAFLTELQSLDTRVFSLNLKRSVFLKVQFLYPENNTSSASSRDSCMLVFLHKESIGLYKMMSGQPTTEHVVRKFVWAQWDAQNQRLYYIHNYRLNTQHSQHPESIAHKVSAVQFHSGGKYDNMIDVPINFPFPYVRSSTRTSYADMPLHPGIPDSMLNMCVLSQNNGSLCICYQEYIPVSGRSSRTLSPQQSQDEEESVTVDVRYYVCMVHHAKTLHGTATGLPRSLVAGRRMAFQWYGEHLMAVLPGVFCHLLNVNVEYDSCHHILLHNHSLYTSDKSGAPSIAVAVESAKNQGGTVNGAPVTSPTVFEPPSVSRQDSETGAALSQSSLASSLEQSSEENQQSTFGKPLSSPQQNLIPSGPSQSLSSPALSQSLSPSGPSQSLSPPAPLQGSRPSSLISQSVSPASCLSLSPLPRLGFGEGVTSVSVTDGQCLKFLSPLFACHGFSREAGLLGSSLYDARSGCVWRVASNPDRLVEAFRSAYWQTQLAILHYLILLRTRDIFSIRQVFEVIVEDPTSPELNLFLSEYLVASTFASMRKKMDKETVQLLTFTAADTFRGQFEKNSSGERLARVTYSSLDSVNISTKASQERRRRSSEDGWDLLRRSLRLKQMPPPSRFSHEHIIKAFQDVDSSGARKKWTWVNQPSEMSFFDGMQTIKLTDVAGFRGRGTGTAEGVSGRRSRTEVALGAPPLFLQSNTAVNPETKKMASSLTEQLLVSHLVHYLKKESRVKAQNIAKEYLLCQALQSQQLCHLIWSIHSEEDTTAYERLLPKLDEVGTDKEYMLFQVFERFFLATQELAFPQPAGFASYFTSLGFKCLTFSLFLQYVDRGILQLTPDFILQLLEDLPDSRDEDNDQIKFHIISRLPKPFAEDCFRRWHHPVTVHFAARDQVAQILQEGEENH</sequence>
<comment type="caution">
    <text evidence="3">The sequence shown here is derived from an EMBL/GenBank/DDBJ whole genome shotgun (WGS) entry which is preliminary data.</text>
</comment>